<dbReference type="Pfam" id="PF03333">
    <property type="entry name" value="PapB"/>
    <property type="match status" value="1"/>
</dbReference>
<accession>A0A725CVH3</accession>
<organism evidence="3">
    <name type="scientific">Salmonella enteritidis PT4 (strain P125109)</name>
    <dbReference type="NCBI Taxonomy" id="550537"/>
    <lineage>
        <taxon>Bacteria</taxon>
        <taxon>Pseudomonadati</taxon>
        <taxon>Pseudomonadota</taxon>
        <taxon>Gammaproteobacteria</taxon>
        <taxon>Enterobacterales</taxon>
        <taxon>Enterobacteriaceae</taxon>
        <taxon>Salmonella</taxon>
    </lineage>
</organism>
<reference evidence="3" key="2">
    <citation type="submission" date="2019-01" db="EMBL/GenBank/DDBJ databases">
        <authorList>
            <consortium name="NCBI Pathogen Detection Project"/>
        </authorList>
    </citation>
    <scope>NUCLEOTIDE SEQUENCE</scope>
    <source>
        <strain evidence="3">P125109</strain>
    </source>
</reference>
<evidence type="ECO:0000256" key="1">
    <source>
        <dbReference type="ARBA" id="ARBA00023015"/>
    </source>
</evidence>
<dbReference type="InterPro" id="IPR004356">
    <property type="entry name" value="Adhesin_operon_reg_prot"/>
</dbReference>
<keyword evidence="1" id="KW-0805">Transcription regulation</keyword>
<comment type="caution">
    <text evidence="3">The sequence shown here is derived from an EMBL/GenBank/DDBJ whole genome shotgun (WGS) entry which is preliminary data.</text>
</comment>
<dbReference type="EMBL" id="DAAQSA010000020">
    <property type="protein sequence ID" value="HAE0639951.1"/>
    <property type="molecule type" value="Genomic_DNA"/>
</dbReference>
<dbReference type="AlphaFoldDB" id="A0A725CVH3"/>
<dbReference type="InterPro" id="IPR053721">
    <property type="entry name" value="Fimbrial_Adhesin_Reg"/>
</dbReference>
<gene>
    <name evidence="3" type="ORF">G2854_20860</name>
</gene>
<keyword evidence="2" id="KW-0804">Transcription</keyword>
<evidence type="ECO:0000313" key="3">
    <source>
        <dbReference type="EMBL" id="HAE0639951.1"/>
    </source>
</evidence>
<protein>
    <submittedName>
        <fullName evidence="3">Transcriptional regulator</fullName>
    </submittedName>
</protein>
<evidence type="ECO:0000256" key="2">
    <source>
        <dbReference type="ARBA" id="ARBA00023163"/>
    </source>
</evidence>
<name>A0A725CVH3_SALEP</name>
<dbReference type="GO" id="GO:0006355">
    <property type="term" value="P:regulation of DNA-templated transcription"/>
    <property type="evidence" value="ECO:0007669"/>
    <property type="project" value="InterPro"/>
</dbReference>
<sequence length="96" mass="10692">MELNKQSVAAVRIARAGELAPGGVPEEQFWLLIDISPIHSEKIILALKDYFVSGCSRKVVCECHGLSSGYLSTSINRLNFISRNVQKLTGYYSHHE</sequence>
<proteinExistence type="predicted"/>
<reference evidence="3" key="1">
    <citation type="journal article" date="2018" name="Genome Biol.">
        <title>SKESA: strategic k-mer extension for scrupulous assemblies.</title>
        <authorList>
            <person name="Souvorov A."/>
            <person name="Agarwala R."/>
            <person name="Lipman D.J."/>
        </authorList>
    </citation>
    <scope>NUCLEOTIDE SEQUENCE</scope>
    <source>
        <strain evidence="3">P125109</strain>
    </source>
</reference>
<dbReference type="PRINTS" id="PR01554">
    <property type="entry name" value="FIMREGULATRY"/>
</dbReference>
<dbReference type="Gene3D" id="1.10.10.2690">
    <property type="match status" value="1"/>
</dbReference>